<evidence type="ECO:0000313" key="3">
    <source>
        <dbReference type="Proteomes" id="UP000199062"/>
    </source>
</evidence>
<dbReference type="Pfam" id="PF11376">
    <property type="entry name" value="DUF3179"/>
    <property type="match status" value="2"/>
</dbReference>
<dbReference type="InterPro" id="IPR021516">
    <property type="entry name" value="DUF3179"/>
</dbReference>
<gene>
    <name evidence="2" type="ORF">SAMN05216559_0878</name>
</gene>
<organism evidence="2 3">
    <name type="scientific">Halomicrobium zhouii</name>
    <dbReference type="NCBI Taxonomy" id="767519"/>
    <lineage>
        <taxon>Archaea</taxon>
        <taxon>Methanobacteriati</taxon>
        <taxon>Methanobacteriota</taxon>
        <taxon>Stenosarchaea group</taxon>
        <taxon>Halobacteria</taxon>
        <taxon>Halobacteriales</taxon>
        <taxon>Haloarculaceae</taxon>
        <taxon>Halomicrobium</taxon>
    </lineage>
</organism>
<accession>A0A1I6KIR5</accession>
<reference evidence="2 3" key="1">
    <citation type="submission" date="2016-10" db="EMBL/GenBank/DDBJ databases">
        <authorList>
            <person name="de Groot N.N."/>
        </authorList>
    </citation>
    <scope>NUCLEOTIDE SEQUENCE [LARGE SCALE GENOMIC DNA]</scope>
    <source>
        <strain evidence="2 3">CGMCC 1.10457</strain>
    </source>
</reference>
<protein>
    <recommendedName>
        <fullName evidence="4">DUF3179 domain-containing protein</fullName>
    </recommendedName>
</protein>
<feature type="region of interest" description="Disordered" evidence="1">
    <location>
        <begin position="330"/>
        <end position="352"/>
    </location>
</feature>
<dbReference type="EMBL" id="FOZK01000001">
    <property type="protein sequence ID" value="SFR91101.1"/>
    <property type="molecule type" value="Genomic_DNA"/>
</dbReference>
<evidence type="ECO:0008006" key="4">
    <source>
        <dbReference type="Google" id="ProtNLM"/>
    </source>
</evidence>
<proteinExistence type="predicted"/>
<dbReference type="Proteomes" id="UP000199062">
    <property type="component" value="Unassembled WGS sequence"/>
</dbReference>
<keyword evidence="3" id="KW-1185">Reference proteome</keyword>
<dbReference type="RefSeq" id="WP_089814232.1">
    <property type="nucleotide sequence ID" value="NZ_FOZK01000001.1"/>
</dbReference>
<evidence type="ECO:0000256" key="1">
    <source>
        <dbReference type="SAM" id="MobiDB-lite"/>
    </source>
</evidence>
<evidence type="ECO:0000313" key="2">
    <source>
        <dbReference type="EMBL" id="SFR91101.1"/>
    </source>
</evidence>
<sequence>MRVVTGFDTDFIPSIGNPTFETDYPGDPDDELLVVETDDGARGYPVSILNVHHIANDTVDGVPLVVTYCPLCGTVAAYERRIGGRELTFEFGGKIVENNLVMRDEETGSEWKQSTGEGLNGELAGEGLDLYSSRMSTWEAFQIDYPNGTVLQRPDHSGPYLFQQFAATTTGLLEHPAGREVMDAAFSLVRAANLARDPEDGTREVSVSPFMKLLTGVVELRGWISDADSPDGSGDAYADVTSVFEREDTFGYLDLHGGPEQWEADGPDDLTAKTRVLGVTVDDDAVGFARPRVEAAGGLVRTTVGETDVVVFDADGTLVAYEDPGFPFERDADGTVRGDGTTWDPATGNSDDGRSLDRLATSWTYAYAWQTDHAPSSFYQVEVTDATA</sequence>
<dbReference type="STRING" id="767519.SAMN05216559_0878"/>
<name>A0A1I6KIR5_9EURY</name>
<dbReference type="AlphaFoldDB" id="A0A1I6KIR5"/>